<dbReference type="Gene3D" id="1.25.10.10">
    <property type="entry name" value="Leucine-rich Repeat Variant"/>
    <property type="match status" value="1"/>
</dbReference>
<dbReference type="InterPro" id="IPR016024">
    <property type="entry name" value="ARM-type_fold"/>
</dbReference>
<dbReference type="InterPro" id="IPR011989">
    <property type="entry name" value="ARM-like"/>
</dbReference>
<evidence type="ECO:0000256" key="5">
    <source>
        <dbReference type="ARBA" id="ARBA00022927"/>
    </source>
</evidence>
<accession>A0A4U5PRS7</accession>
<dbReference type="PANTHER" id="PTHR10527">
    <property type="entry name" value="IMPORTIN BETA"/>
    <property type="match status" value="1"/>
</dbReference>
<evidence type="ECO:0000256" key="3">
    <source>
        <dbReference type="ARBA" id="ARBA00022490"/>
    </source>
</evidence>
<organism evidence="6">
    <name type="scientific">Populus alba</name>
    <name type="common">White poplar</name>
    <dbReference type="NCBI Taxonomy" id="43335"/>
    <lineage>
        <taxon>Eukaryota</taxon>
        <taxon>Viridiplantae</taxon>
        <taxon>Streptophyta</taxon>
        <taxon>Embryophyta</taxon>
        <taxon>Tracheophyta</taxon>
        <taxon>Spermatophyta</taxon>
        <taxon>Magnoliopsida</taxon>
        <taxon>eudicotyledons</taxon>
        <taxon>Gunneridae</taxon>
        <taxon>Pentapetalae</taxon>
        <taxon>rosids</taxon>
        <taxon>fabids</taxon>
        <taxon>Malpighiales</taxon>
        <taxon>Salicaceae</taxon>
        <taxon>Saliceae</taxon>
        <taxon>Populus</taxon>
    </lineage>
</organism>
<dbReference type="GO" id="GO:0005737">
    <property type="term" value="C:cytoplasm"/>
    <property type="evidence" value="ECO:0007669"/>
    <property type="project" value="UniProtKB-SubCell"/>
</dbReference>
<dbReference type="SUPFAM" id="SSF48371">
    <property type="entry name" value="ARM repeat"/>
    <property type="match status" value="1"/>
</dbReference>
<comment type="caution">
    <text evidence="6">The sequence shown here is derived from an EMBL/GenBank/DDBJ whole genome shotgun (WGS) entry which is preliminary data.</text>
</comment>
<keyword evidence="4" id="KW-0677">Repeat</keyword>
<reference evidence="6" key="1">
    <citation type="submission" date="2018-10" db="EMBL/GenBank/DDBJ databases">
        <title>Population genomic analysis revealed the cold adaptation of white poplar.</title>
        <authorList>
            <person name="Liu Y.-J."/>
        </authorList>
    </citation>
    <scope>NUCLEOTIDE SEQUENCE [LARGE SCALE GENOMIC DNA]</scope>
    <source>
        <strain evidence="6">PAL-ZL1</strain>
    </source>
</reference>
<evidence type="ECO:0000256" key="2">
    <source>
        <dbReference type="ARBA" id="ARBA00022448"/>
    </source>
</evidence>
<keyword evidence="2" id="KW-0813">Transport</keyword>
<gene>
    <name evidence="6" type="ORF">D5086_0000188510</name>
</gene>
<dbReference type="EMBL" id="RCHU01000619">
    <property type="protein sequence ID" value="TKS00043.1"/>
    <property type="molecule type" value="Genomic_DNA"/>
</dbReference>
<evidence type="ECO:0000313" key="6">
    <source>
        <dbReference type="EMBL" id="TKS00043.1"/>
    </source>
</evidence>
<dbReference type="STRING" id="43335.A0A4U5PRS7"/>
<protein>
    <submittedName>
        <fullName evidence="6">Importin-5-like</fullName>
    </submittedName>
</protein>
<dbReference type="GO" id="GO:0006606">
    <property type="term" value="P:protein import into nucleus"/>
    <property type="evidence" value="ECO:0007669"/>
    <property type="project" value="InterPro"/>
</dbReference>
<name>A0A4U5PRS7_POPAL</name>
<evidence type="ECO:0000256" key="1">
    <source>
        <dbReference type="ARBA" id="ARBA00004496"/>
    </source>
</evidence>
<dbReference type="AlphaFoldDB" id="A0A4U5PRS7"/>
<keyword evidence="5" id="KW-0653">Protein transport</keyword>
<evidence type="ECO:0000256" key="4">
    <source>
        <dbReference type="ARBA" id="ARBA00022737"/>
    </source>
</evidence>
<sequence>MAGRIITSVKEDIHPCVRWTALYTIKQFSKNLKPEFQDQYRDQVLPALTKAMDDFNYPRVQVQAYSALFEFTSNCTPSILNPYLKEIVTKLLKELREEKHMIKGETLKVLSAVAYSSQDQFAEYYSTGMPYLKVIMMTAKKELDHNLLANSVDCITMVWMNVGKEKIRDDTDMAWSRLGKCLGKEFKPYMRVSIPRLLWSAKIGSYVLVPENPDNVDESDGSMRAMILGERKIWIKTKVLEEKVAACKGLYLLADELKEGLSVWIEEVAQTLVPFLNFQLNEEIRRVAASGIYTSMFHEKEGRILQVKTNAQDRLQIS</sequence>
<proteinExistence type="predicted"/>
<dbReference type="InterPro" id="IPR040122">
    <property type="entry name" value="Importin_beta"/>
</dbReference>
<comment type="subcellular location">
    <subcellularLocation>
        <location evidence="1">Cytoplasm</location>
    </subcellularLocation>
</comment>
<keyword evidence="3" id="KW-0963">Cytoplasm</keyword>